<gene>
    <name evidence="1" type="ORF">Vadar_008595</name>
</gene>
<name>A0ACB7WZI4_9ERIC</name>
<proteinExistence type="predicted"/>
<evidence type="ECO:0000313" key="2">
    <source>
        <dbReference type="Proteomes" id="UP000828048"/>
    </source>
</evidence>
<sequence>MAEGTRSQDFKRLEDSMKLMKTNSEIQAVALEKQTAALDRQTEVVGEVRNLIAALTMKYDQLALQICMNHILAVLKTPAKRASGFVALGEMAGALDGELLNYLPTITSHLREAIAPCRGRPSLVAMACAGSIAKAMGPAIEPHIRGLLDAMFSAGLSSTLVEALEQITVSIPSLLPTIQDRLLDCISAVLSKSQARSSIAMTRGSTTNATQQVADLSGSALVQLALQTLAHFNFKGHDLLELAQETVVVYLEDDDGATRKDAALCCCRLVSNSFSGIASAQFSSRKTDGALAYLPMKSIAQIKFSSENSLLPLVLFEMSRTFSDRLNTLHQTTTSSVVKVPTLRSHVIPTLSIVEHVVEKLLIATVADADVIVRHSIFSSLHGNVGFDDFLAQADGLCAIFVALNDEVREILRLGDVWQKKLPCCSKEAKFFAGGGRGGVDSSLGYSSLDVAKLYEGTGANANSRIISGVLVTVGDLARVGGFAMRRYIPELMPLIVDALLDGAAAAKWSSCIEYRV</sequence>
<keyword evidence="2" id="KW-1185">Reference proteome</keyword>
<organism evidence="1 2">
    <name type="scientific">Vaccinium darrowii</name>
    <dbReference type="NCBI Taxonomy" id="229202"/>
    <lineage>
        <taxon>Eukaryota</taxon>
        <taxon>Viridiplantae</taxon>
        <taxon>Streptophyta</taxon>
        <taxon>Embryophyta</taxon>
        <taxon>Tracheophyta</taxon>
        <taxon>Spermatophyta</taxon>
        <taxon>Magnoliopsida</taxon>
        <taxon>eudicotyledons</taxon>
        <taxon>Gunneridae</taxon>
        <taxon>Pentapetalae</taxon>
        <taxon>asterids</taxon>
        <taxon>Ericales</taxon>
        <taxon>Ericaceae</taxon>
        <taxon>Vaccinioideae</taxon>
        <taxon>Vaccinieae</taxon>
        <taxon>Vaccinium</taxon>
    </lineage>
</organism>
<evidence type="ECO:0000313" key="1">
    <source>
        <dbReference type="EMBL" id="KAH7833670.1"/>
    </source>
</evidence>
<protein>
    <submittedName>
        <fullName evidence="1">Uncharacterized protein</fullName>
    </submittedName>
</protein>
<reference evidence="1 2" key="1">
    <citation type="journal article" date="2021" name="Hortic Res">
        <title>High-quality reference genome and annotation aids understanding of berry development for evergreen blueberry (Vaccinium darrowii).</title>
        <authorList>
            <person name="Yu J."/>
            <person name="Hulse-Kemp A.M."/>
            <person name="Babiker E."/>
            <person name="Staton M."/>
        </authorList>
    </citation>
    <scope>NUCLEOTIDE SEQUENCE [LARGE SCALE GENOMIC DNA]</scope>
    <source>
        <strain evidence="2">cv. NJ 8807/NJ 8810</strain>
        <tissue evidence="1">Young leaf</tissue>
    </source>
</reference>
<dbReference type="Proteomes" id="UP000828048">
    <property type="component" value="Chromosome 2"/>
</dbReference>
<comment type="caution">
    <text evidence="1">The sequence shown here is derived from an EMBL/GenBank/DDBJ whole genome shotgun (WGS) entry which is preliminary data.</text>
</comment>
<accession>A0ACB7WZI4</accession>
<dbReference type="EMBL" id="CM037152">
    <property type="protein sequence ID" value="KAH7833670.1"/>
    <property type="molecule type" value="Genomic_DNA"/>
</dbReference>